<dbReference type="AlphaFoldDB" id="A0A1G4I3M8"/>
<gene>
    <name evidence="3" type="ORF">TEOVI_000484800</name>
</gene>
<reference evidence="3" key="1">
    <citation type="submission" date="2016-09" db="EMBL/GenBank/DDBJ databases">
        <authorList>
            <person name="Hebert L."/>
            <person name="Moumen B."/>
        </authorList>
    </citation>
    <scope>NUCLEOTIDE SEQUENCE [LARGE SCALE GENOMIC DNA]</scope>
    <source>
        <strain evidence="3">OVI</strain>
    </source>
</reference>
<feature type="compositionally biased region" description="Basic and acidic residues" evidence="1">
    <location>
        <begin position="1"/>
        <end position="17"/>
    </location>
</feature>
<evidence type="ECO:0000259" key="2">
    <source>
        <dbReference type="Pfam" id="PF05764"/>
    </source>
</evidence>
<feature type="domain" description="Vps72/YL1 N-terminal" evidence="2">
    <location>
        <begin position="15"/>
        <end position="156"/>
    </location>
</feature>
<feature type="region of interest" description="Disordered" evidence="1">
    <location>
        <begin position="176"/>
        <end position="195"/>
    </location>
</feature>
<comment type="caution">
    <text evidence="3">The sequence shown here is derived from an EMBL/GenBank/DDBJ whole genome shotgun (WGS) entry which is preliminary data.</text>
</comment>
<name>A0A1G4I3M8_TRYEQ</name>
<dbReference type="InterPro" id="IPR046757">
    <property type="entry name" value="YL1_N"/>
</dbReference>
<dbReference type="Pfam" id="PF05764">
    <property type="entry name" value="YL1"/>
    <property type="match status" value="1"/>
</dbReference>
<feature type="region of interest" description="Disordered" evidence="1">
    <location>
        <begin position="1"/>
        <end position="22"/>
    </location>
</feature>
<dbReference type="RefSeq" id="XP_067077784.1">
    <property type="nucleotide sequence ID" value="XM_067221683.1"/>
</dbReference>
<protein>
    <submittedName>
        <fullName evidence="3">YL1 nuclear protein, putative</fullName>
    </submittedName>
</protein>
<evidence type="ECO:0000256" key="1">
    <source>
        <dbReference type="SAM" id="MobiDB-lite"/>
    </source>
</evidence>
<evidence type="ECO:0000313" key="4">
    <source>
        <dbReference type="Proteomes" id="UP000195570"/>
    </source>
</evidence>
<keyword evidence="4" id="KW-1185">Reference proteome</keyword>
<feature type="compositionally biased region" description="Basic residues" evidence="1">
    <location>
        <begin position="176"/>
        <end position="185"/>
    </location>
</feature>
<evidence type="ECO:0000313" key="3">
    <source>
        <dbReference type="EMBL" id="SCU66328.1"/>
    </source>
</evidence>
<sequence>MDGVDDSRWNVADDRPRRANRGNMLQNLLEKGLNSDEEKFLNNLSDATSDSTFTTSEEAVDEIDSDFSDEEIEGVLEGTTIVTDAALEREERLERKKERQKSMRHGKLLGRGAAVDREQVVKLRLRPPSTIPLEDRLRAAHERAKEVRATAARRSTGGIGAMGSVTHEMEAAAKKRRGYHSRGRGLTKNGDENSVANATDEGEVIQRVRYTSSASVLELYGVPVVISFSRCLPTMFTSGAGSN</sequence>
<proteinExistence type="predicted"/>
<dbReference type="EMBL" id="CZPT02000533">
    <property type="protein sequence ID" value="SCU66328.1"/>
    <property type="molecule type" value="Genomic_DNA"/>
</dbReference>
<organism evidence="3 4">
    <name type="scientific">Trypanosoma equiperdum</name>
    <dbReference type="NCBI Taxonomy" id="5694"/>
    <lineage>
        <taxon>Eukaryota</taxon>
        <taxon>Discoba</taxon>
        <taxon>Euglenozoa</taxon>
        <taxon>Kinetoplastea</taxon>
        <taxon>Metakinetoplastina</taxon>
        <taxon>Trypanosomatida</taxon>
        <taxon>Trypanosomatidae</taxon>
        <taxon>Trypanosoma</taxon>
    </lineage>
</organism>
<dbReference type="GeneID" id="92378788"/>
<dbReference type="VEuPathDB" id="TriTrypDB:TEOVI_000484800"/>
<dbReference type="Proteomes" id="UP000195570">
    <property type="component" value="Unassembled WGS sequence"/>
</dbReference>
<accession>A0A1G4I3M8</accession>